<dbReference type="EMBL" id="JBJQND010000002">
    <property type="protein sequence ID" value="KAL3886288.1"/>
    <property type="molecule type" value="Genomic_DNA"/>
</dbReference>
<dbReference type="Proteomes" id="UP001634394">
    <property type="component" value="Unassembled WGS sequence"/>
</dbReference>
<proteinExistence type="predicted"/>
<gene>
    <name evidence="2" type="ORF">ACJMK2_026295</name>
</gene>
<organism evidence="2 3">
    <name type="scientific">Sinanodonta woodiana</name>
    <name type="common">Chinese pond mussel</name>
    <name type="synonym">Anodonta woodiana</name>
    <dbReference type="NCBI Taxonomy" id="1069815"/>
    <lineage>
        <taxon>Eukaryota</taxon>
        <taxon>Metazoa</taxon>
        <taxon>Spiralia</taxon>
        <taxon>Lophotrochozoa</taxon>
        <taxon>Mollusca</taxon>
        <taxon>Bivalvia</taxon>
        <taxon>Autobranchia</taxon>
        <taxon>Heteroconchia</taxon>
        <taxon>Palaeoheterodonta</taxon>
        <taxon>Unionida</taxon>
        <taxon>Unionoidea</taxon>
        <taxon>Unionidae</taxon>
        <taxon>Unioninae</taxon>
        <taxon>Sinanodonta</taxon>
    </lineage>
</organism>
<keyword evidence="3" id="KW-1185">Reference proteome</keyword>
<evidence type="ECO:0000313" key="3">
    <source>
        <dbReference type="Proteomes" id="UP001634394"/>
    </source>
</evidence>
<dbReference type="AlphaFoldDB" id="A0ABD3XMV1"/>
<protein>
    <submittedName>
        <fullName evidence="2">Uncharacterized protein</fullName>
    </submittedName>
</protein>
<feature type="region of interest" description="Disordered" evidence="1">
    <location>
        <begin position="119"/>
        <end position="142"/>
    </location>
</feature>
<evidence type="ECO:0000313" key="2">
    <source>
        <dbReference type="EMBL" id="KAL3886288.1"/>
    </source>
</evidence>
<sequence>MSSQLLDSNKAADNLSVTGCIDMSEWSGDAETFIQEDKTADTQSVGIPIVIASGAGNTETSNEGNRKVDNQMLSYVMITSDNAEISTEPSEKVELLLSDSSTATVDGSSNSETVIKFYSQPPDNQQTSLCHHRRGNRRLENV</sequence>
<comment type="caution">
    <text evidence="2">The sequence shown here is derived from an EMBL/GenBank/DDBJ whole genome shotgun (WGS) entry which is preliminary data.</text>
</comment>
<evidence type="ECO:0000256" key="1">
    <source>
        <dbReference type="SAM" id="MobiDB-lite"/>
    </source>
</evidence>
<accession>A0ABD3XMV1</accession>
<name>A0ABD3XMV1_SINWO</name>
<reference evidence="2 3" key="1">
    <citation type="submission" date="2024-11" db="EMBL/GenBank/DDBJ databases">
        <title>Chromosome-level genome assembly of the freshwater bivalve Anodonta woodiana.</title>
        <authorList>
            <person name="Chen X."/>
        </authorList>
    </citation>
    <scope>NUCLEOTIDE SEQUENCE [LARGE SCALE GENOMIC DNA]</scope>
    <source>
        <strain evidence="2">MN2024</strain>
        <tissue evidence="2">Gills</tissue>
    </source>
</reference>